<gene>
    <name evidence="1" type="ORF">SAMN05444391_0313</name>
</gene>
<name>A0A1M6QP78_9AQUI</name>
<keyword evidence="2" id="KW-1185">Reference proteome</keyword>
<dbReference type="STRING" id="381751.SAMN05444391_0313"/>
<evidence type="ECO:0000313" key="2">
    <source>
        <dbReference type="Proteomes" id="UP000189810"/>
    </source>
</evidence>
<organism evidence="1 2">
    <name type="scientific">Thermocrinis minervae</name>
    <dbReference type="NCBI Taxonomy" id="381751"/>
    <lineage>
        <taxon>Bacteria</taxon>
        <taxon>Pseudomonadati</taxon>
        <taxon>Aquificota</taxon>
        <taxon>Aquificia</taxon>
        <taxon>Aquificales</taxon>
        <taxon>Aquificaceae</taxon>
        <taxon>Thermocrinis</taxon>
    </lineage>
</organism>
<dbReference type="EMBL" id="LT670846">
    <property type="protein sequence ID" value="SHK21817.1"/>
    <property type="molecule type" value="Genomic_DNA"/>
</dbReference>
<proteinExistence type="predicted"/>
<dbReference type="RefSeq" id="WP_079653502.1">
    <property type="nucleotide sequence ID" value="NZ_LT670846.1"/>
</dbReference>
<accession>A0A1M6QP78</accession>
<dbReference type="AlphaFoldDB" id="A0A1M6QP78"/>
<reference evidence="1 2" key="1">
    <citation type="submission" date="2016-11" db="EMBL/GenBank/DDBJ databases">
        <authorList>
            <person name="Jaros S."/>
            <person name="Januszkiewicz K."/>
            <person name="Wedrychowicz H."/>
        </authorList>
    </citation>
    <scope>NUCLEOTIDE SEQUENCE [LARGE SCALE GENOMIC DNA]</scope>
    <source>
        <strain evidence="1 2">DSM 19557</strain>
    </source>
</reference>
<dbReference type="OrthoDB" id="14416at2"/>
<evidence type="ECO:0000313" key="1">
    <source>
        <dbReference type="EMBL" id="SHK21817.1"/>
    </source>
</evidence>
<sequence length="111" mass="12949">MSELEKYQRLMQKAQLVEGATLNFVMLDLKPRWMKCRRTKRVVFQFHKLGQEEGVTHCGKKLEEYQILPERQENLVITQINMMLGGLGLLVFFDLCPECFGNINRCTPLEG</sequence>
<protein>
    <submittedName>
        <fullName evidence="1">Uncharacterized protein</fullName>
    </submittedName>
</protein>
<dbReference type="Proteomes" id="UP000189810">
    <property type="component" value="Chromosome I"/>
</dbReference>